<gene>
    <name evidence="2" type="ORF">FHR23_001943</name>
</gene>
<sequence length="136" mass="14831">MLRYVLPMMLLLSGCSMATHDDAQQKFSAKQRAEMEKTLAGLTPGKPTSCVSVSMVQNIDTYPDTMLFKFNRNRVYRNDLSGGCPGASFGEFPVFQVHGSQYCSGDIVNFRDSSTGMLTGSCALGEFTPYTKSKGA</sequence>
<feature type="signal peptide" evidence="1">
    <location>
        <begin position="1"/>
        <end position="18"/>
    </location>
</feature>
<protein>
    <submittedName>
        <fullName evidence="2">Uncharacterized protein YceK</fullName>
    </submittedName>
</protein>
<name>A0A840YZG8_9SPHN</name>
<keyword evidence="3" id="KW-1185">Reference proteome</keyword>
<organism evidence="2 3">
    <name type="scientific">Stakelama sediminis</name>
    <dbReference type="NCBI Taxonomy" id="463200"/>
    <lineage>
        <taxon>Bacteria</taxon>
        <taxon>Pseudomonadati</taxon>
        <taxon>Pseudomonadota</taxon>
        <taxon>Alphaproteobacteria</taxon>
        <taxon>Sphingomonadales</taxon>
        <taxon>Sphingomonadaceae</taxon>
        <taxon>Stakelama</taxon>
    </lineage>
</organism>
<proteinExistence type="predicted"/>
<evidence type="ECO:0000256" key="1">
    <source>
        <dbReference type="SAM" id="SignalP"/>
    </source>
</evidence>
<dbReference type="RefSeq" id="WP_184003352.1">
    <property type="nucleotide sequence ID" value="NZ_BAABIF010000002.1"/>
</dbReference>
<accession>A0A840YZG8</accession>
<feature type="chain" id="PRO_5032816055" evidence="1">
    <location>
        <begin position="19"/>
        <end position="136"/>
    </location>
</feature>
<dbReference type="AlphaFoldDB" id="A0A840YZG8"/>
<dbReference type="EMBL" id="JACIJI010000003">
    <property type="protein sequence ID" value="MBB5719005.1"/>
    <property type="molecule type" value="Genomic_DNA"/>
</dbReference>
<keyword evidence="1" id="KW-0732">Signal</keyword>
<reference evidence="2 3" key="1">
    <citation type="submission" date="2020-08" db="EMBL/GenBank/DDBJ databases">
        <title>Genomic Encyclopedia of Type Strains, Phase IV (KMG-IV): sequencing the most valuable type-strain genomes for metagenomic binning, comparative biology and taxonomic classification.</title>
        <authorList>
            <person name="Goeker M."/>
        </authorList>
    </citation>
    <scope>NUCLEOTIDE SEQUENCE [LARGE SCALE GENOMIC DNA]</scope>
    <source>
        <strain evidence="2 3">DSM 27203</strain>
    </source>
</reference>
<evidence type="ECO:0000313" key="2">
    <source>
        <dbReference type="EMBL" id="MBB5719005.1"/>
    </source>
</evidence>
<comment type="caution">
    <text evidence="2">The sequence shown here is derived from an EMBL/GenBank/DDBJ whole genome shotgun (WGS) entry which is preliminary data.</text>
</comment>
<evidence type="ECO:0000313" key="3">
    <source>
        <dbReference type="Proteomes" id="UP000554342"/>
    </source>
</evidence>
<dbReference type="Proteomes" id="UP000554342">
    <property type="component" value="Unassembled WGS sequence"/>
</dbReference>
<dbReference type="PROSITE" id="PS51257">
    <property type="entry name" value="PROKAR_LIPOPROTEIN"/>
    <property type="match status" value="1"/>
</dbReference>